<dbReference type="GO" id="GO:0043565">
    <property type="term" value="F:sequence-specific DNA binding"/>
    <property type="evidence" value="ECO:0007669"/>
    <property type="project" value="InterPro"/>
</dbReference>
<accession>A0A163U614</accession>
<dbReference type="InterPro" id="IPR018060">
    <property type="entry name" value="HTH_AraC"/>
</dbReference>
<evidence type="ECO:0000256" key="1">
    <source>
        <dbReference type="ARBA" id="ARBA00023125"/>
    </source>
</evidence>
<keyword evidence="1" id="KW-0238">DNA-binding</keyword>
<evidence type="ECO:0000313" key="3">
    <source>
        <dbReference type="EMBL" id="KZE72867.1"/>
    </source>
</evidence>
<dbReference type="PROSITE" id="PS01124">
    <property type="entry name" value="HTH_ARAC_FAMILY_2"/>
    <property type="match status" value="1"/>
</dbReference>
<dbReference type="InterPro" id="IPR046532">
    <property type="entry name" value="DUF6597"/>
</dbReference>
<dbReference type="GO" id="GO:0003700">
    <property type="term" value="F:DNA-binding transcription factor activity"/>
    <property type="evidence" value="ECO:0007669"/>
    <property type="project" value="InterPro"/>
</dbReference>
<feature type="domain" description="HTH araC/xylS-type" evidence="2">
    <location>
        <begin position="152"/>
        <end position="251"/>
    </location>
</feature>
<dbReference type="Pfam" id="PF12833">
    <property type="entry name" value="HTH_18"/>
    <property type="match status" value="1"/>
</dbReference>
<dbReference type="PANTHER" id="PTHR43280">
    <property type="entry name" value="ARAC-FAMILY TRANSCRIPTIONAL REGULATOR"/>
    <property type="match status" value="1"/>
</dbReference>
<dbReference type="OrthoDB" id="511992at2"/>
<dbReference type="RefSeq" id="WP_038988222.1">
    <property type="nucleotide sequence ID" value="NZ_JWJO01000086.1"/>
</dbReference>
<dbReference type="Gene3D" id="1.10.10.60">
    <property type="entry name" value="Homeodomain-like"/>
    <property type="match status" value="1"/>
</dbReference>
<reference evidence="3 4" key="1">
    <citation type="submission" date="2016-01" db="EMBL/GenBank/DDBJ databases">
        <title>Whole genome sequencing of Myroides marinus L41.</title>
        <authorList>
            <person name="Hong K.W."/>
        </authorList>
    </citation>
    <scope>NUCLEOTIDE SEQUENCE [LARGE SCALE GENOMIC DNA]</scope>
    <source>
        <strain evidence="3 4">L41</strain>
    </source>
</reference>
<evidence type="ECO:0000259" key="2">
    <source>
        <dbReference type="PROSITE" id="PS01124"/>
    </source>
</evidence>
<name>A0A163U614_9FLAO</name>
<dbReference type="EMBL" id="LQNU01000116">
    <property type="protein sequence ID" value="KZE72867.1"/>
    <property type="molecule type" value="Genomic_DNA"/>
</dbReference>
<proteinExistence type="predicted"/>
<protein>
    <submittedName>
        <fullName evidence="3">AraC family transcriptional regulator</fullName>
    </submittedName>
</protein>
<sequence>MKYQEIIPIKQLQPYVQYFWIIEDMSNNIGVHNYKIIPDGVPTLIYQDIPNHLTEQSSTHKSPLYVYGQFTKYTNQVIDGPYRIIGVYLKSTALKALFNIDASEFKNKNIALEDLVSSSVLEQLLNAITVEEKVEILSTFLLSRVTAIKYSNQKAVYASDLLKQGKELKEVQLEMNISERSLERIFKEHIGMSPKFFSRIMRFQSSLNLYRNNAFENLTDLTYQSNYFDQSHLIREFKEFTGVSPKNFLHKAEEQLINYPKIKE</sequence>
<dbReference type="PANTHER" id="PTHR43280:SF2">
    <property type="entry name" value="HTH-TYPE TRANSCRIPTIONAL REGULATOR EXSA"/>
    <property type="match status" value="1"/>
</dbReference>
<keyword evidence="4" id="KW-1185">Reference proteome</keyword>
<organism evidence="3 4">
    <name type="scientific">Myroides marinus</name>
    <dbReference type="NCBI Taxonomy" id="703342"/>
    <lineage>
        <taxon>Bacteria</taxon>
        <taxon>Pseudomonadati</taxon>
        <taxon>Bacteroidota</taxon>
        <taxon>Flavobacteriia</taxon>
        <taxon>Flavobacteriales</taxon>
        <taxon>Flavobacteriaceae</taxon>
        <taxon>Myroides</taxon>
    </lineage>
</organism>
<dbReference type="Pfam" id="PF20240">
    <property type="entry name" value="DUF6597"/>
    <property type="match status" value="1"/>
</dbReference>
<gene>
    <name evidence="3" type="ORF">AV926_02340</name>
</gene>
<dbReference type="SMART" id="SM00342">
    <property type="entry name" value="HTH_ARAC"/>
    <property type="match status" value="1"/>
</dbReference>
<evidence type="ECO:0000313" key="4">
    <source>
        <dbReference type="Proteomes" id="UP000076630"/>
    </source>
</evidence>
<comment type="caution">
    <text evidence="3">The sequence shown here is derived from an EMBL/GenBank/DDBJ whole genome shotgun (WGS) entry which is preliminary data.</text>
</comment>
<dbReference type="Proteomes" id="UP000076630">
    <property type="component" value="Unassembled WGS sequence"/>
</dbReference>
<dbReference type="AlphaFoldDB" id="A0A163U614"/>